<dbReference type="InterPro" id="IPR043918">
    <property type="entry name" value="DUF5760"/>
</dbReference>
<proteinExistence type="predicted"/>
<sequence length="117" mass="13969">MSTKDKVIDDIKQWVKLDNEMKELKKLHNERKATQTLLSQSIMNTMKENKIDMFNMKQGSIHYKKNRIKKPITKKMLQDVLLKYYNNDLAKATDINDYILENREEIVKETLIHKSNN</sequence>
<protein>
    <submittedName>
        <fullName evidence="1">Uncharacterized protein</fullName>
    </submittedName>
</protein>
<evidence type="ECO:0000313" key="1">
    <source>
        <dbReference type="EMBL" id="QHT94382.1"/>
    </source>
</evidence>
<dbReference type="EMBL" id="MN740220">
    <property type="protein sequence ID" value="QHT94382.1"/>
    <property type="molecule type" value="Genomic_DNA"/>
</dbReference>
<reference evidence="1" key="1">
    <citation type="journal article" date="2020" name="Nature">
        <title>Giant virus diversity and host interactions through global metagenomics.</title>
        <authorList>
            <person name="Schulz F."/>
            <person name="Roux S."/>
            <person name="Paez-Espino D."/>
            <person name="Jungbluth S."/>
            <person name="Walsh D.A."/>
            <person name="Denef V.J."/>
            <person name="McMahon K.D."/>
            <person name="Konstantinidis K.T."/>
            <person name="Eloe-Fadrosh E.A."/>
            <person name="Kyrpides N.C."/>
            <person name="Woyke T."/>
        </authorList>
    </citation>
    <scope>NUCLEOTIDE SEQUENCE</scope>
    <source>
        <strain evidence="1">GVMAG-M-3300024258-28</strain>
    </source>
</reference>
<name>A0A6C0IN08_9ZZZZ</name>
<organism evidence="1">
    <name type="scientific">viral metagenome</name>
    <dbReference type="NCBI Taxonomy" id="1070528"/>
    <lineage>
        <taxon>unclassified sequences</taxon>
        <taxon>metagenomes</taxon>
        <taxon>organismal metagenomes</taxon>
    </lineage>
</organism>
<dbReference type="Pfam" id="PF19064">
    <property type="entry name" value="DUF5760"/>
    <property type="match status" value="1"/>
</dbReference>
<dbReference type="AlphaFoldDB" id="A0A6C0IN08"/>
<accession>A0A6C0IN08</accession>